<reference evidence="1" key="1">
    <citation type="submission" date="2020-01" db="EMBL/GenBank/DDBJ databases">
        <authorList>
            <person name="Mishra B."/>
        </authorList>
    </citation>
    <scope>NUCLEOTIDE SEQUENCE [LARGE SCALE GENOMIC DNA]</scope>
</reference>
<organism evidence="1 2">
    <name type="scientific">Microthlaspi erraticum</name>
    <dbReference type="NCBI Taxonomy" id="1685480"/>
    <lineage>
        <taxon>Eukaryota</taxon>
        <taxon>Viridiplantae</taxon>
        <taxon>Streptophyta</taxon>
        <taxon>Embryophyta</taxon>
        <taxon>Tracheophyta</taxon>
        <taxon>Spermatophyta</taxon>
        <taxon>Magnoliopsida</taxon>
        <taxon>eudicotyledons</taxon>
        <taxon>Gunneridae</taxon>
        <taxon>Pentapetalae</taxon>
        <taxon>rosids</taxon>
        <taxon>malvids</taxon>
        <taxon>Brassicales</taxon>
        <taxon>Brassicaceae</taxon>
        <taxon>Coluteocarpeae</taxon>
        <taxon>Microthlaspi</taxon>
    </lineage>
</organism>
<evidence type="ECO:0000313" key="1">
    <source>
        <dbReference type="EMBL" id="CAA7059560.1"/>
    </source>
</evidence>
<gene>
    <name evidence="1" type="ORF">MERR_LOCUS46796</name>
</gene>
<dbReference type="AlphaFoldDB" id="A0A6D2LH54"/>
<proteinExistence type="predicted"/>
<evidence type="ECO:0000313" key="2">
    <source>
        <dbReference type="Proteomes" id="UP000467841"/>
    </source>
</evidence>
<dbReference type="Proteomes" id="UP000467841">
    <property type="component" value="Unassembled WGS sequence"/>
</dbReference>
<comment type="caution">
    <text evidence="1">The sequence shown here is derived from an EMBL/GenBank/DDBJ whole genome shotgun (WGS) entry which is preliminary data.</text>
</comment>
<sequence>MDGDEYESHALYKHIANCRHSISRWKKSNPTNSAKMIEAIKAQLETAQTHDTAPSSEVKKVLHDVRNRVKTTLGITKDGGMGMYLSIPEQLSGSKAQVFSYIQEQLNGNINSWSAKLLSKGGKEIQIKSVAQAFPTYVMFCFLLPKGIINKLCSAISRIWWSTKVPNGESGSSVANRANLAEQVVQVRIKRI</sequence>
<name>A0A6D2LH54_9BRAS</name>
<protein>
    <submittedName>
        <fullName evidence="1">Uncharacterized protein</fullName>
    </submittedName>
</protein>
<dbReference type="OrthoDB" id="1936608at2759"/>
<dbReference type="PANTHER" id="PTHR33116">
    <property type="entry name" value="REVERSE TRANSCRIPTASE ZINC-BINDING DOMAIN-CONTAINING PROTEIN-RELATED-RELATED"/>
    <property type="match status" value="1"/>
</dbReference>
<dbReference type="EMBL" id="CACVBM020001784">
    <property type="protein sequence ID" value="CAA7059560.1"/>
    <property type="molecule type" value="Genomic_DNA"/>
</dbReference>
<keyword evidence="2" id="KW-1185">Reference proteome</keyword>
<accession>A0A6D2LH54</accession>
<dbReference type="PANTHER" id="PTHR33116:SF86">
    <property type="entry name" value="REVERSE TRANSCRIPTASE DOMAIN-CONTAINING PROTEIN"/>
    <property type="match status" value="1"/>
</dbReference>